<feature type="transmembrane region" description="Helical" evidence="1">
    <location>
        <begin position="129"/>
        <end position="151"/>
    </location>
</feature>
<dbReference type="PANTHER" id="PTHR30199:SF0">
    <property type="entry name" value="INNER MEMBRANE PROTEIN YDCO"/>
    <property type="match status" value="1"/>
</dbReference>
<gene>
    <name evidence="2" type="ORF">F8153_08825</name>
</gene>
<dbReference type="GO" id="GO:0005886">
    <property type="term" value="C:plasma membrane"/>
    <property type="evidence" value="ECO:0007669"/>
    <property type="project" value="TreeGrafter"/>
</dbReference>
<reference evidence="2 3" key="1">
    <citation type="submission" date="2019-10" db="EMBL/GenBank/DDBJ databases">
        <title>Alkaliphilus serpentinus sp. nov. and Alkaliphilus pronyensis sp. nov., two novel anaerobic alkaliphilic species isolated from the serpentinized-hosted hydrothermal field of the Prony Bay (New Caledonia).</title>
        <authorList>
            <person name="Postec A."/>
        </authorList>
    </citation>
    <scope>NUCLEOTIDE SEQUENCE [LARGE SCALE GENOMIC DNA]</scope>
    <source>
        <strain evidence="2 3">LacT</strain>
    </source>
</reference>
<feature type="transmembrane region" description="Helical" evidence="1">
    <location>
        <begin position="181"/>
        <end position="199"/>
    </location>
</feature>
<organism evidence="2 3">
    <name type="scientific">Alkaliphilus serpentinus</name>
    <dbReference type="NCBI Taxonomy" id="1482731"/>
    <lineage>
        <taxon>Bacteria</taxon>
        <taxon>Bacillati</taxon>
        <taxon>Bacillota</taxon>
        <taxon>Clostridia</taxon>
        <taxon>Peptostreptococcales</taxon>
        <taxon>Natronincolaceae</taxon>
        <taxon>Alkaliphilus</taxon>
    </lineage>
</organism>
<evidence type="ECO:0000256" key="1">
    <source>
        <dbReference type="SAM" id="Phobius"/>
    </source>
</evidence>
<dbReference type="Proteomes" id="UP000465601">
    <property type="component" value="Unassembled WGS sequence"/>
</dbReference>
<dbReference type="GO" id="GO:0042925">
    <property type="term" value="F:benzoate transmembrane transporter activity"/>
    <property type="evidence" value="ECO:0007669"/>
    <property type="project" value="InterPro"/>
</dbReference>
<keyword evidence="3" id="KW-1185">Reference proteome</keyword>
<feature type="transmembrane region" description="Helical" evidence="1">
    <location>
        <begin position="103"/>
        <end position="122"/>
    </location>
</feature>
<dbReference type="AlphaFoldDB" id="A0A833HNK3"/>
<dbReference type="OrthoDB" id="9813854at2"/>
<dbReference type="PANTHER" id="PTHR30199">
    <property type="entry name" value="MFS FAMILY TRANSPORTER, PREDICTED SUBSTRATE BENZOATE"/>
    <property type="match status" value="1"/>
</dbReference>
<name>A0A833HNK3_9FIRM</name>
<dbReference type="RefSeq" id="WP_151865994.1">
    <property type="nucleotide sequence ID" value="NZ_WBZB01000026.1"/>
</dbReference>
<keyword evidence="1" id="KW-0812">Transmembrane</keyword>
<feature type="transmembrane region" description="Helical" evidence="1">
    <location>
        <begin position="303"/>
        <end position="323"/>
    </location>
</feature>
<feature type="transmembrane region" description="Helical" evidence="1">
    <location>
        <begin position="21"/>
        <end position="43"/>
    </location>
</feature>
<feature type="transmembrane region" description="Helical" evidence="1">
    <location>
        <begin position="55"/>
        <end position="72"/>
    </location>
</feature>
<keyword evidence="1" id="KW-1133">Transmembrane helix</keyword>
<sequence length="410" mass="43683">MKINKPSQMMDFSQIINIKNISAGLVAGIFGCTGPALLIINAAQNLKLSKFETSSWLFAIYFFGGIIGIVLSTKYKIPISGAYTIAGSVLLLNNVSNYNYNELTGAFLVSGLTIFIIGISGLKAKILKYIPLPIVMAMIGGSLTRFGIGIVNSAKELPLLGAITLATFLIAPKFTKRVPPVLFALIIGMITSVIMQTVYLSNLSLNLALPVIVQPKFNINAIFSIAIPLSILILGSENAQAIGILFSQGYKPPVNAMTVASGLGGIAASLFGGHAANIAGPMTAIFSSEEAGNSHTDRYKASIINGIIFVVFGIFSSVALGFVTAFPRALMNIIAGLSMIGVLKRSYKDAFSVEMFSNGAFFSFIIALSNIQILNISAPLWALFVGVMISLVSEHHDFYNMINNSSDRLV</sequence>
<feature type="transmembrane region" description="Helical" evidence="1">
    <location>
        <begin position="79"/>
        <end position="97"/>
    </location>
</feature>
<evidence type="ECO:0000313" key="3">
    <source>
        <dbReference type="Proteomes" id="UP000465601"/>
    </source>
</evidence>
<dbReference type="InterPro" id="IPR004711">
    <property type="entry name" value="Benzoate_Transporter"/>
</dbReference>
<keyword evidence="1" id="KW-0472">Membrane</keyword>
<proteinExistence type="predicted"/>
<accession>A0A833HNK3</accession>
<protein>
    <submittedName>
        <fullName evidence="2">Benzoate transporter</fullName>
    </submittedName>
</protein>
<comment type="caution">
    <text evidence="2">The sequence shown here is derived from an EMBL/GenBank/DDBJ whole genome shotgun (WGS) entry which is preliminary data.</text>
</comment>
<feature type="transmembrane region" description="Helical" evidence="1">
    <location>
        <begin position="219"/>
        <end position="236"/>
    </location>
</feature>
<dbReference type="Pfam" id="PF03594">
    <property type="entry name" value="BenE"/>
    <property type="match status" value="1"/>
</dbReference>
<evidence type="ECO:0000313" key="2">
    <source>
        <dbReference type="EMBL" id="KAB3529693.1"/>
    </source>
</evidence>
<dbReference type="EMBL" id="WBZB01000026">
    <property type="protein sequence ID" value="KAB3529693.1"/>
    <property type="molecule type" value="Genomic_DNA"/>
</dbReference>
<dbReference type="PROSITE" id="PS51257">
    <property type="entry name" value="PROKAR_LIPOPROTEIN"/>
    <property type="match status" value="1"/>
</dbReference>
<feature type="transmembrane region" description="Helical" evidence="1">
    <location>
        <begin position="359"/>
        <end position="392"/>
    </location>
</feature>